<comment type="caution">
    <text evidence="1">The sequence shown here is derived from an EMBL/GenBank/DDBJ whole genome shotgun (WGS) entry which is preliminary data.</text>
</comment>
<organism evidence="1 2">
    <name type="scientific">Hominisplanchenecus murintestinalis</name>
    <dbReference type="NCBI Taxonomy" id="2941517"/>
    <lineage>
        <taxon>Bacteria</taxon>
        <taxon>Bacillati</taxon>
        <taxon>Bacillota</taxon>
        <taxon>Clostridia</taxon>
        <taxon>Lachnospirales</taxon>
        <taxon>Lachnospiraceae</taxon>
        <taxon>Hominisplanchenecus</taxon>
    </lineage>
</organism>
<gene>
    <name evidence="1" type="ORF">E5357_08020</name>
</gene>
<dbReference type="Proteomes" id="UP000307720">
    <property type="component" value="Unassembled WGS sequence"/>
</dbReference>
<protein>
    <submittedName>
        <fullName evidence="1">Uncharacterized protein</fullName>
    </submittedName>
</protein>
<accession>A0AC61QZI0</accession>
<reference evidence="1" key="1">
    <citation type="submission" date="2019-04" db="EMBL/GenBank/DDBJ databases">
        <title>Microbes associate with the intestines of laboratory mice.</title>
        <authorList>
            <person name="Navarre W."/>
            <person name="Wong E."/>
            <person name="Huang K."/>
            <person name="Tropini C."/>
            <person name="Ng K."/>
            <person name="Yu B."/>
        </authorList>
    </citation>
    <scope>NUCLEOTIDE SEQUENCE</scope>
    <source>
        <strain evidence="1">NM72_1-8</strain>
    </source>
</reference>
<name>A0AC61QZI0_9FIRM</name>
<dbReference type="EMBL" id="SRZB01000014">
    <property type="protein sequence ID" value="TGX98755.1"/>
    <property type="molecule type" value="Genomic_DNA"/>
</dbReference>
<evidence type="ECO:0000313" key="1">
    <source>
        <dbReference type="EMBL" id="TGX98755.1"/>
    </source>
</evidence>
<keyword evidence="2" id="KW-1185">Reference proteome</keyword>
<proteinExistence type="predicted"/>
<evidence type="ECO:0000313" key="2">
    <source>
        <dbReference type="Proteomes" id="UP000307720"/>
    </source>
</evidence>
<sequence length="64" mass="7444">MSDITWIQAFLRLLQMFRTILNNNTELSNDKIDELVNTFMNTLPALLKAQLQAAVILDFMYHSL</sequence>